<name>A0A172WSB0_STUST</name>
<dbReference type="AlphaFoldDB" id="A0A172WSB0"/>
<reference evidence="2 4" key="1">
    <citation type="submission" date="2016-05" db="EMBL/GenBank/DDBJ databases">
        <title>Genome sequence of Pseudomonas stutzeri 273 and identification of the exopolysaccharide biosynthesis locus.</title>
        <authorList>
            <person name="Wu S."/>
            <person name="Sun C."/>
        </authorList>
    </citation>
    <scope>NUCLEOTIDE SEQUENCE [LARGE SCALE GENOMIC DNA]</scope>
    <source>
        <strain evidence="2 4">273</strain>
    </source>
</reference>
<feature type="transmembrane region" description="Helical" evidence="1">
    <location>
        <begin position="35"/>
        <end position="55"/>
    </location>
</feature>
<dbReference type="Proteomes" id="UP000077787">
    <property type="component" value="Chromosome"/>
</dbReference>
<dbReference type="Proteomes" id="UP000237068">
    <property type="component" value="Unassembled WGS sequence"/>
</dbReference>
<dbReference type="InterPro" id="IPR021877">
    <property type="entry name" value="DUF3487"/>
</dbReference>
<dbReference type="RefSeq" id="WP_045633950.1">
    <property type="nucleotide sequence ID" value="NZ_CAJFAG010000033.1"/>
</dbReference>
<dbReference type="EMBL" id="PPXG01000002">
    <property type="protein sequence ID" value="POH84202.1"/>
    <property type="molecule type" value="Genomic_DNA"/>
</dbReference>
<dbReference type="NCBIfam" id="TIGR03750">
    <property type="entry name" value="conj_TIGR03750"/>
    <property type="match status" value="1"/>
</dbReference>
<feature type="transmembrane region" description="Helical" evidence="1">
    <location>
        <begin position="61"/>
        <end position="82"/>
    </location>
</feature>
<keyword evidence="1" id="KW-0472">Membrane</keyword>
<evidence type="ECO:0000313" key="5">
    <source>
        <dbReference type="Proteomes" id="UP000237068"/>
    </source>
</evidence>
<protein>
    <submittedName>
        <fullName evidence="2 3">Conjugal transfer protein</fullName>
    </submittedName>
</protein>
<dbReference type="OrthoDB" id="8907898at2"/>
<evidence type="ECO:0000313" key="3">
    <source>
        <dbReference type="EMBL" id="POH84202.1"/>
    </source>
</evidence>
<accession>A0A172WSB0</accession>
<proteinExistence type="predicted"/>
<dbReference type="Pfam" id="PF11990">
    <property type="entry name" value="DUF3487"/>
    <property type="match status" value="1"/>
</dbReference>
<keyword evidence="1" id="KW-0812">Transmembrane</keyword>
<evidence type="ECO:0000313" key="4">
    <source>
        <dbReference type="Proteomes" id="UP000077787"/>
    </source>
</evidence>
<keyword evidence="1" id="KW-1133">Transmembrane helix</keyword>
<evidence type="ECO:0000256" key="1">
    <source>
        <dbReference type="SAM" id="Phobius"/>
    </source>
</evidence>
<evidence type="ECO:0000313" key="2">
    <source>
        <dbReference type="EMBL" id="ANF26323.1"/>
    </source>
</evidence>
<dbReference type="EMBL" id="CP015641">
    <property type="protein sequence ID" value="ANF26323.1"/>
    <property type="molecule type" value="Genomic_DNA"/>
</dbReference>
<gene>
    <name evidence="3" type="ORF">CXK91_06475</name>
    <name evidence="2" type="ORF">PS273GM_14765</name>
</gene>
<reference evidence="3 5" key="2">
    <citation type="submission" date="2018-01" db="EMBL/GenBank/DDBJ databases">
        <title>Denitrification phenotypes of diverse strains of Pseudomonas stutzeri.</title>
        <authorList>
            <person name="Milligan D.A."/>
            <person name="Bergaust L."/>
            <person name="Bakken L.R."/>
            <person name="Frostegard A."/>
        </authorList>
    </citation>
    <scope>NUCLEOTIDE SEQUENCE [LARGE SCALE GENOMIC DNA]</scope>
    <source>
        <strain evidence="3 5">24a13</strain>
    </source>
</reference>
<organism evidence="2 4">
    <name type="scientific">Stutzerimonas stutzeri</name>
    <name type="common">Pseudomonas stutzeri</name>
    <dbReference type="NCBI Taxonomy" id="316"/>
    <lineage>
        <taxon>Bacteria</taxon>
        <taxon>Pseudomonadati</taxon>
        <taxon>Pseudomonadota</taxon>
        <taxon>Gammaproteobacteria</taxon>
        <taxon>Pseudomonadales</taxon>
        <taxon>Pseudomonadaceae</taxon>
        <taxon>Stutzerimonas</taxon>
    </lineage>
</organism>
<sequence length="136" mass="14824">MADPSETPRDTLVTFLPHRLNRQPVVVRGLTADELWICAGLSAAAGFALGLPLAWLTHSIAMVPTLIVAGIALGVFVGGGFLRAQKRGRPDTWLYRQLQWRLALRNPALAALLGGQRLVTRSGYWTTRRNADRGAP</sequence>